<organism evidence="1 2">
    <name type="scientific">Cynara cardunculus var. scolymus</name>
    <name type="common">Globe artichoke</name>
    <name type="synonym">Cynara scolymus</name>
    <dbReference type="NCBI Taxonomy" id="59895"/>
    <lineage>
        <taxon>Eukaryota</taxon>
        <taxon>Viridiplantae</taxon>
        <taxon>Streptophyta</taxon>
        <taxon>Embryophyta</taxon>
        <taxon>Tracheophyta</taxon>
        <taxon>Spermatophyta</taxon>
        <taxon>Magnoliopsida</taxon>
        <taxon>eudicotyledons</taxon>
        <taxon>Gunneridae</taxon>
        <taxon>Pentapetalae</taxon>
        <taxon>asterids</taxon>
        <taxon>campanulids</taxon>
        <taxon>Asterales</taxon>
        <taxon>Asteraceae</taxon>
        <taxon>Carduoideae</taxon>
        <taxon>Cardueae</taxon>
        <taxon>Carduinae</taxon>
        <taxon>Cynara</taxon>
    </lineage>
</organism>
<keyword evidence="2" id="KW-1185">Reference proteome</keyword>
<dbReference type="Proteomes" id="UP000243975">
    <property type="component" value="Unassembled WGS sequence"/>
</dbReference>
<reference evidence="1 2" key="1">
    <citation type="journal article" date="2016" name="Sci. Rep.">
        <title>The genome sequence of the outbreeding globe artichoke constructed de novo incorporating a phase-aware low-pass sequencing strategy of F1 progeny.</title>
        <authorList>
            <person name="Scaglione D."/>
            <person name="Reyes-Chin-Wo S."/>
            <person name="Acquadro A."/>
            <person name="Froenicke L."/>
            <person name="Portis E."/>
            <person name="Beitel C."/>
            <person name="Tirone M."/>
            <person name="Mauro R."/>
            <person name="Lo Monaco A."/>
            <person name="Mauromicale G."/>
            <person name="Faccioli P."/>
            <person name="Cattivelli L."/>
            <person name="Rieseberg L."/>
            <person name="Michelmore R."/>
            <person name="Lanteri S."/>
        </authorList>
    </citation>
    <scope>NUCLEOTIDE SEQUENCE [LARGE SCALE GENOMIC DNA]</scope>
    <source>
        <strain evidence="1">2C</strain>
    </source>
</reference>
<evidence type="ECO:0000313" key="1">
    <source>
        <dbReference type="EMBL" id="KVH90491.1"/>
    </source>
</evidence>
<name>A0A118JTL6_CYNCS</name>
<accession>A0A118JTL6</accession>
<protein>
    <submittedName>
        <fullName evidence="1">Uncharacterized protein</fullName>
    </submittedName>
</protein>
<sequence length="140" mass="16442">PKFTSNIKPNERHISTSSLVISHTNLIKFVIRISYFRHNHLLNLLIGRKVLEIVRLIYCLFNDKRNPKLEELQTQLFFSSFRFVRAPRYPIKWLLHSWQGLQLLLLRMLVDMASKPGMLSRLDQLHPHSANSIKGVSNLK</sequence>
<dbReference type="EMBL" id="LEKV01005102">
    <property type="protein sequence ID" value="KVH90491.1"/>
    <property type="molecule type" value="Genomic_DNA"/>
</dbReference>
<feature type="non-terminal residue" evidence="1">
    <location>
        <position position="140"/>
    </location>
</feature>
<gene>
    <name evidence="1" type="ORF">Ccrd_007486</name>
</gene>
<evidence type="ECO:0000313" key="2">
    <source>
        <dbReference type="Proteomes" id="UP000243975"/>
    </source>
</evidence>
<proteinExistence type="predicted"/>
<dbReference type="AlphaFoldDB" id="A0A118JTL6"/>
<comment type="caution">
    <text evidence="1">The sequence shown here is derived from an EMBL/GenBank/DDBJ whole genome shotgun (WGS) entry which is preliminary data.</text>
</comment>
<dbReference type="Gramene" id="KVH90491">
    <property type="protein sequence ID" value="KVH90491"/>
    <property type="gene ID" value="Ccrd_007486"/>
</dbReference>